<dbReference type="OrthoDB" id="961001at2"/>
<proteinExistence type="predicted"/>
<dbReference type="KEGG" id="spir:CWM47_36055"/>
<name>A0A2K8ZAB4_9BACT</name>
<dbReference type="RefSeq" id="WP_100993325.1">
    <property type="nucleotide sequence ID" value="NZ_CP025096.1"/>
</dbReference>
<evidence type="ECO:0000256" key="1">
    <source>
        <dbReference type="SAM" id="MobiDB-lite"/>
    </source>
</evidence>
<evidence type="ECO:0000313" key="2">
    <source>
        <dbReference type="EMBL" id="AUD06790.1"/>
    </source>
</evidence>
<dbReference type="AlphaFoldDB" id="A0A2K8ZAB4"/>
<reference evidence="2 3" key="1">
    <citation type="submission" date="2017-11" db="EMBL/GenBank/DDBJ databases">
        <title>Taxonomic description and genome sequences of Spirosoma HA7 sp. nov., isolated from pollen microhabitat of Corylus avellana.</title>
        <authorList>
            <person name="Ambika Manirajan B."/>
            <person name="Suarez C."/>
            <person name="Ratering S."/>
            <person name="Geissler-Plaum R."/>
            <person name="Cardinale M."/>
            <person name="Sylvia S."/>
        </authorList>
    </citation>
    <scope>NUCLEOTIDE SEQUENCE [LARGE SCALE GENOMIC DNA]</scope>
    <source>
        <strain evidence="2 3">HA7</strain>
    </source>
</reference>
<dbReference type="InterPro" id="IPR007460">
    <property type="entry name" value="BrnT_toxin"/>
</dbReference>
<dbReference type="EMBL" id="CP025096">
    <property type="protein sequence ID" value="AUD06790.1"/>
    <property type="molecule type" value="Genomic_DNA"/>
</dbReference>
<dbReference type="InterPro" id="IPR038573">
    <property type="entry name" value="BrnT_sf"/>
</dbReference>
<feature type="compositionally biased region" description="Basic and acidic residues" evidence="1">
    <location>
        <begin position="86"/>
        <end position="99"/>
    </location>
</feature>
<dbReference type="Pfam" id="PF04365">
    <property type="entry name" value="BrnT_toxin"/>
    <property type="match status" value="1"/>
</dbReference>
<dbReference type="Gene3D" id="3.10.450.530">
    <property type="entry name" value="Ribonuclease toxin, BrnT, of type II toxin-antitoxin system"/>
    <property type="match status" value="1"/>
</dbReference>
<keyword evidence="3" id="KW-1185">Reference proteome</keyword>
<feature type="region of interest" description="Disordered" evidence="1">
    <location>
        <begin position="25"/>
        <end position="55"/>
    </location>
</feature>
<accession>A0A2K8ZAB4</accession>
<feature type="region of interest" description="Disordered" evidence="1">
    <location>
        <begin position="79"/>
        <end position="99"/>
    </location>
</feature>
<evidence type="ECO:0008006" key="4">
    <source>
        <dbReference type="Google" id="ProtNLM"/>
    </source>
</evidence>
<evidence type="ECO:0000313" key="3">
    <source>
        <dbReference type="Proteomes" id="UP000232883"/>
    </source>
</evidence>
<sequence length="99" mass="11390">MAEFQWDSANIKHVIQDYPERANTTEEVESLFDDPKFNPLPDRVDSRGEQQYSGVGRSNQNRLLFVAFSVRNGQIRPISCRPAGRKARDSYAQDQEKTD</sequence>
<gene>
    <name evidence="2" type="ORF">CWM47_36055</name>
</gene>
<organism evidence="2 3">
    <name type="scientific">Spirosoma pollinicola</name>
    <dbReference type="NCBI Taxonomy" id="2057025"/>
    <lineage>
        <taxon>Bacteria</taxon>
        <taxon>Pseudomonadati</taxon>
        <taxon>Bacteroidota</taxon>
        <taxon>Cytophagia</taxon>
        <taxon>Cytophagales</taxon>
        <taxon>Cytophagaceae</taxon>
        <taxon>Spirosoma</taxon>
    </lineage>
</organism>
<protein>
    <recommendedName>
        <fullName evidence="4">BrnT family toxin</fullName>
    </recommendedName>
</protein>
<dbReference type="Proteomes" id="UP000232883">
    <property type="component" value="Chromosome"/>
</dbReference>